<dbReference type="EMBL" id="VSSQ01000831">
    <property type="protein sequence ID" value="MPM01913.1"/>
    <property type="molecule type" value="Genomic_DNA"/>
</dbReference>
<sequence length="201" mass="23255">MAKGRKKETQVAIMEKDKRLFQALAKTARGTSDLIQEHYNISHKRIDKLVKQGYLKKEPIIWENKATYCYRLSRKSQDYVKSNLHTVSGLYKPTSVPSTHDIALFKEFSKLTNTQQDLAMTETDIVKIYGKLSYASPVDLYVPAYQDENGIAIQEQAIEIITPSYSKEDIEKKEIYVKECLKISSSSYRKVYSNYKSTREM</sequence>
<gene>
    <name evidence="1" type="ORF">SDC9_48153</name>
</gene>
<reference evidence="1" key="1">
    <citation type="submission" date="2019-08" db="EMBL/GenBank/DDBJ databases">
        <authorList>
            <person name="Kucharzyk K."/>
            <person name="Murdoch R.W."/>
            <person name="Higgins S."/>
            <person name="Loffler F."/>
        </authorList>
    </citation>
    <scope>NUCLEOTIDE SEQUENCE</scope>
</reference>
<proteinExistence type="predicted"/>
<accession>A0A644WHB6</accession>
<evidence type="ECO:0000313" key="1">
    <source>
        <dbReference type="EMBL" id="MPM01913.1"/>
    </source>
</evidence>
<protein>
    <submittedName>
        <fullName evidence="1">Uncharacterized protein</fullName>
    </submittedName>
</protein>
<dbReference type="AlphaFoldDB" id="A0A644WHB6"/>
<name>A0A644WHB6_9ZZZZ</name>
<comment type="caution">
    <text evidence="1">The sequence shown here is derived from an EMBL/GenBank/DDBJ whole genome shotgun (WGS) entry which is preliminary data.</text>
</comment>
<organism evidence="1">
    <name type="scientific">bioreactor metagenome</name>
    <dbReference type="NCBI Taxonomy" id="1076179"/>
    <lineage>
        <taxon>unclassified sequences</taxon>
        <taxon>metagenomes</taxon>
        <taxon>ecological metagenomes</taxon>
    </lineage>
</organism>